<dbReference type="AlphaFoldDB" id="A0A3S0KK07"/>
<feature type="transmembrane region" description="Helical" evidence="1">
    <location>
        <begin position="185"/>
        <end position="203"/>
    </location>
</feature>
<sequence length="208" mass="24284">MITFLLEHKIAFLIISEVIFWVFVVLALLFRYWFRMKKASLVAFIILILEELAVLFLGVLDYIHVGTFSSFQVIIVIFIIYGLIFGKSDFKKLDRWIKKKVAHLKGETQSIVEEDTRGDVYGKEHAKQERRNFYGHFLTFVMAHIIFAILFGFVPDSLFNIPLPQGIEGIIKTSNHNPIASISNIWMKILIIDFIWSFSYTIFPKKEK</sequence>
<dbReference type="Proteomes" id="UP000271374">
    <property type="component" value="Unassembled WGS sequence"/>
</dbReference>
<name>A0A3S0KK07_9BACI</name>
<dbReference type="EMBL" id="RXNT01000015">
    <property type="protein sequence ID" value="RTR28403.1"/>
    <property type="molecule type" value="Genomic_DNA"/>
</dbReference>
<protein>
    <recommendedName>
        <fullName evidence="4">Integral membrane protein</fullName>
    </recommendedName>
</protein>
<dbReference type="OrthoDB" id="1683959at2"/>
<feature type="transmembrane region" description="Helical" evidence="1">
    <location>
        <begin position="133"/>
        <end position="154"/>
    </location>
</feature>
<comment type="caution">
    <text evidence="2">The sequence shown here is derived from an EMBL/GenBank/DDBJ whole genome shotgun (WGS) entry which is preliminary data.</text>
</comment>
<feature type="transmembrane region" description="Helical" evidence="1">
    <location>
        <begin position="41"/>
        <end position="60"/>
    </location>
</feature>
<evidence type="ECO:0000313" key="3">
    <source>
        <dbReference type="Proteomes" id="UP000271374"/>
    </source>
</evidence>
<evidence type="ECO:0000313" key="2">
    <source>
        <dbReference type="EMBL" id="RTR28403.1"/>
    </source>
</evidence>
<proteinExistence type="predicted"/>
<gene>
    <name evidence="2" type="ORF">EKG37_16760</name>
</gene>
<keyword evidence="1" id="KW-0472">Membrane</keyword>
<feature type="transmembrane region" description="Helical" evidence="1">
    <location>
        <begin position="66"/>
        <end position="85"/>
    </location>
</feature>
<keyword evidence="3" id="KW-1185">Reference proteome</keyword>
<accession>A0A3S0KK07</accession>
<keyword evidence="1" id="KW-1133">Transmembrane helix</keyword>
<feature type="transmembrane region" description="Helical" evidence="1">
    <location>
        <begin position="12"/>
        <end position="34"/>
    </location>
</feature>
<keyword evidence="1" id="KW-0812">Transmembrane</keyword>
<evidence type="ECO:0000256" key="1">
    <source>
        <dbReference type="SAM" id="Phobius"/>
    </source>
</evidence>
<dbReference type="RefSeq" id="WP_126409962.1">
    <property type="nucleotide sequence ID" value="NZ_RXNT01000015.1"/>
</dbReference>
<evidence type="ECO:0008006" key="4">
    <source>
        <dbReference type="Google" id="ProtNLM"/>
    </source>
</evidence>
<organism evidence="2 3">
    <name type="scientific">Bacillus yapensis</name>
    <dbReference type="NCBI Taxonomy" id="2492960"/>
    <lineage>
        <taxon>Bacteria</taxon>
        <taxon>Bacillati</taxon>
        <taxon>Bacillota</taxon>
        <taxon>Bacilli</taxon>
        <taxon>Bacillales</taxon>
        <taxon>Bacillaceae</taxon>
        <taxon>Bacillus</taxon>
    </lineage>
</organism>
<reference evidence="2 3" key="1">
    <citation type="submission" date="2018-12" db="EMBL/GenBank/DDBJ databases">
        <title>Bacillus yapensis draft genome sequence.</title>
        <authorList>
            <person name="Yu L."/>
            <person name="Xu X."/>
            <person name="Tang X."/>
        </authorList>
    </citation>
    <scope>NUCLEOTIDE SEQUENCE [LARGE SCALE GENOMIC DNA]</scope>
    <source>
        <strain evidence="2 3">XXST-01</strain>
    </source>
</reference>